<organism evidence="2 3">
    <name type="scientific">Nocardioides caricicola</name>
    <dbReference type="NCBI Taxonomy" id="634770"/>
    <lineage>
        <taxon>Bacteria</taxon>
        <taxon>Bacillati</taxon>
        <taxon>Actinomycetota</taxon>
        <taxon>Actinomycetes</taxon>
        <taxon>Propionibacteriales</taxon>
        <taxon>Nocardioidaceae</taxon>
        <taxon>Nocardioides</taxon>
    </lineage>
</organism>
<evidence type="ECO:0000256" key="1">
    <source>
        <dbReference type="SAM" id="MobiDB-lite"/>
    </source>
</evidence>
<protein>
    <submittedName>
        <fullName evidence="2">Uncharacterized protein</fullName>
    </submittedName>
</protein>
<dbReference type="Proteomes" id="UP001595956">
    <property type="component" value="Unassembled WGS sequence"/>
</dbReference>
<accession>A0ABW0N1I0</accession>
<dbReference type="RefSeq" id="WP_345180088.1">
    <property type="nucleotide sequence ID" value="NZ_BAABFQ010000007.1"/>
</dbReference>
<sequence>MPVIPTPEQELDSFKDQPNVSPNELAHAERYTRGESIRRRKVGLDWVRKAKQRNQDRCAELAKTIREETRAADDLIVMAQDGAYDSIDELVAELTRLRRAQNAHANAISAVATTEETISGVEANPDGYYEAFFEKWPALAHQVPRLADEMNRYRSRR</sequence>
<feature type="region of interest" description="Disordered" evidence="1">
    <location>
        <begin position="1"/>
        <end position="32"/>
    </location>
</feature>
<dbReference type="EMBL" id="JBHSMD010000004">
    <property type="protein sequence ID" value="MFC5494220.1"/>
    <property type="molecule type" value="Genomic_DNA"/>
</dbReference>
<evidence type="ECO:0000313" key="2">
    <source>
        <dbReference type="EMBL" id="MFC5494220.1"/>
    </source>
</evidence>
<evidence type="ECO:0000313" key="3">
    <source>
        <dbReference type="Proteomes" id="UP001595956"/>
    </source>
</evidence>
<comment type="caution">
    <text evidence="2">The sequence shown here is derived from an EMBL/GenBank/DDBJ whole genome shotgun (WGS) entry which is preliminary data.</text>
</comment>
<gene>
    <name evidence="2" type="ORF">ACFPKY_13965</name>
</gene>
<name>A0ABW0N1I0_9ACTN</name>
<proteinExistence type="predicted"/>
<keyword evidence="3" id="KW-1185">Reference proteome</keyword>
<reference evidence="3" key="1">
    <citation type="journal article" date="2019" name="Int. J. Syst. Evol. Microbiol.">
        <title>The Global Catalogue of Microorganisms (GCM) 10K type strain sequencing project: providing services to taxonomists for standard genome sequencing and annotation.</title>
        <authorList>
            <consortium name="The Broad Institute Genomics Platform"/>
            <consortium name="The Broad Institute Genome Sequencing Center for Infectious Disease"/>
            <person name="Wu L."/>
            <person name="Ma J."/>
        </authorList>
    </citation>
    <scope>NUCLEOTIDE SEQUENCE [LARGE SCALE GENOMIC DNA]</scope>
    <source>
        <strain evidence="3">KACC 13778</strain>
    </source>
</reference>